<dbReference type="EMBL" id="JAEHFY010000008">
    <property type="protein sequence ID" value="MBK0382711.1"/>
    <property type="molecule type" value="Genomic_DNA"/>
</dbReference>
<evidence type="ECO:0000313" key="2">
    <source>
        <dbReference type="Proteomes" id="UP000660024"/>
    </source>
</evidence>
<dbReference type="InterPro" id="IPR025634">
    <property type="entry name" value="DUF4292"/>
</dbReference>
<evidence type="ECO:0000313" key="1">
    <source>
        <dbReference type="EMBL" id="MBK0382711.1"/>
    </source>
</evidence>
<dbReference type="RefSeq" id="WP_200585491.1">
    <property type="nucleotide sequence ID" value="NZ_JAEHFY010000008.1"/>
</dbReference>
<protein>
    <submittedName>
        <fullName evidence="1">DUF4292 domain-containing protein</fullName>
    </submittedName>
</protein>
<organism evidence="1 2">
    <name type="scientific">Pedobacter segetis</name>
    <dbReference type="NCBI Taxonomy" id="2793069"/>
    <lineage>
        <taxon>Bacteria</taxon>
        <taxon>Pseudomonadati</taxon>
        <taxon>Bacteroidota</taxon>
        <taxon>Sphingobacteriia</taxon>
        <taxon>Sphingobacteriales</taxon>
        <taxon>Sphingobacteriaceae</taxon>
        <taxon>Pedobacter</taxon>
    </lineage>
</organism>
<comment type="caution">
    <text evidence="1">The sequence shown here is derived from an EMBL/GenBank/DDBJ whole genome shotgun (WGS) entry which is preliminary data.</text>
</comment>
<keyword evidence="2" id="KW-1185">Reference proteome</keyword>
<accession>A0ABS1BIJ6</accession>
<dbReference type="PROSITE" id="PS51257">
    <property type="entry name" value="PROKAR_LIPOPROTEIN"/>
    <property type="match status" value="1"/>
</dbReference>
<proteinExistence type="predicted"/>
<dbReference type="Proteomes" id="UP000660024">
    <property type="component" value="Unassembled WGS sequence"/>
</dbReference>
<gene>
    <name evidence="1" type="ORF">I5M32_07045</name>
</gene>
<dbReference type="Pfam" id="PF14125">
    <property type="entry name" value="DUF4292"/>
    <property type="match status" value="1"/>
</dbReference>
<sequence length="256" mass="28405">MGKNISNNIILLLIAILLFSCKSKKNLIAKSANAITLKADFSKIDAKQADFSTFTTKAATALTINDKSFDVTLNIRIKKGEGIWVSVTYIAGLEAARALITPDSLKIMDRINNNYIKKPFAFIHQFSNDDIDYNALEAVLVGNCLPFALNDKTSINQKDGAITLTGQTNQMIYQIGLDQNLKPKSTILVSELHNQKLELNITAFQEILNQLVTKTSTLSSQAGNKKITLVMDYDKTQLNQPVDFPFNVPKRFSVID</sequence>
<name>A0ABS1BIJ6_9SPHI</name>
<reference evidence="1 2" key="1">
    <citation type="submission" date="2020-12" db="EMBL/GenBank/DDBJ databases">
        <title>Bacterial novel species Pedobacter sp. SD-b isolated from soil.</title>
        <authorList>
            <person name="Jung H.-Y."/>
        </authorList>
    </citation>
    <scope>NUCLEOTIDE SEQUENCE [LARGE SCALE GENOMIC DNA]</scope>
    <source>
        <strain evidence="1 2">SD-b</strain>
    </source>
</reference>